<dbReference type="AlphaFoldDB" id="F4RBY1"/>
<gene>
    <name evidence="1" type="ORF">MELLADRAFT_103625</name>
</gene>
<sequence>MRPNKPGKTPKSWPGLYTIVEADTAEPSRSPLITSADAFHFPADIHNWLPFPLVHLAPPPAGFDFNPISNCFVCNTSRQPPHFDTNVVRLSLPRKAGIEKDVIFAMTSSSIWIYQGKHFNGQAKKSTDQLAFENDLSHRRRGPTRQHKWTKSWLCNCYGKPSTHVKPTLTSATCRSGGSVRVSCPAKFYIRKTMTGDLEFEGSGSTSATTLTLSRTCATCAFPTLSPPVPQGQEQRSWHRPRVNNAICCLEVKTKFLSPDVLTSINLWCERLRERGWHVNNFTNTNNKRASVAFLSPWQHKQIRRHGDDVLCFDSTHSVCSGVPEWPLSSFTLLTIVLRHPVTGSGIPVAWFLTTDEKA</sequence>
<evidence type="ECO:0000313" key="1">
    <source>
        <dbReference type="EMBL" id="EGG10260.1"/>
    </source>
</evidence>
<dbReference type="Proteomes" id="UP000001072">
    <property type="component" value="Unassembled WGS sequence"/>
</dbReference>
<dbReference type="InParanoid" id="F4RBY1"/>
<keyword evidence="2" id="KW-1185">Reference proteome</keyword>
<accession>F4RBY1</accession>
<name>F4RBY1_MELLP</name>
<proteinExistence type="predicted"/>
<reference evidence="2" key="1">
    <citation type="journal article" date="2011" name="Proc. Natl. Acad. Sci. U.S.A.">
        <title>Obligate biotrophy features unraveled by the genomic analysis of rust fungi.</title>
        <authorList>
            <person name="Duplessis S."/>
            <person name="Cuomo C.A."/>
            <person name="Lin Y.-C."/>
            <person name="Aerts A."/>
            <person name="Tisserant E."/>
            <person name="Veneault-Fourrey C."/>
            <person name="Joly D.L."/>
            <person name="Hacquard S."/>
            <person name="Amselem J."/>
            <person name="Cantarel B.L."/>
            <person name="Chiu R."/>
            <person name="Coutinho P.M."/>
            <person name="Feau N."/>
            <person name="Field M."/>
            <person name="Frey P."/>
            <person name="Gelhaye E."/>
            <person name="Goldberg J."/>
            <person name="Grabherr M.G."/>
            <person name="Kodira C.D."/>
            <person name="Kohler A."/>
            <person name="Kuees U."/>
            <person name="Lindquist E.A."/>
            <person name="Lucas S.M."/>
            <person name="Mago R."/>
            <person name="Mauceli E."/>
            <person name="Morin E."/>
            <person name="Murat C."/>
            <person name="Pangilinan J.L."/>
            <person name="Park R."/>
            <person name="Pearson M."/>
            <person name="Quesneville H."/>
            <person name="Rouhier N."/>
            <person name="Sakthikumar S."/>
            <person name="Salamov A.A."/>
            <person name="Schmutz J."/>
            <person name="Selles B."/>
            <person name="Shapiro H."/>
            <person name="Tanguay P."/>
            <person name="Tuskan G.A."/>
            <person name="Henrissat B."/>
            <person name="Van de Peer Y."/>
            <person name="Rouze P."/>
            <person name="Ellis J.G."/>
            <person name="Dodds P.N."/>
            <person name="Schein J.E."/>
            <person name="Zhong S."/>
            <person name="Hamelin R.C."/>
            <person name="Grigoriev I.V."/>
            <person name="Szabo L.J."/>
            <person name="Martin F."/>
        </authorList>
    </citation>
    <scope>NUCLEOTIDE SEQUENCE [LARGE SCALE GENOMIC DNA]</scope>
    <source>
        <strain evidence="2">98AG31 / pathotype 3-4-7</strain>
    </source>
</reference>
<organism evidence="2">
    <name type="scientific">Melampsora larici-populina (strain 98AG31 / pathotype 3-4-7)</name>
    <name type="common">Poplar leaf rust fungus</name>
    <dbReference type="NCBI Taxonomy" id="747676"/>
    <lineage>
        <taxon>Eukaryota</taxon>
        <taxon>Fungi</taxon>
        <taxon>Dikarya</taxon>
        <taxon>Basidiomycota</taxon>
        <taxon>Pucciniomycotina</taxon>
        <taxon>Pucciniomycetes</taxon>
        <taxon>Pucciniales</taxon>
        <taxon>Melampsoraceae</taxon>
        <taxon>Melampsora</taxon>
    </lineage>
</organism>
<dbReference type="OrthoDB" id="2505909at2759"/>
<dbReference type="VEuPathDB" id="FungiDB:MELLADRAFT_103625"/>
<dbReference type="RefSeq" id="XP_007406561.1">
    <property type="nucleotide sequence ID" value="XM_007406499.1"/>
</dbReference>
<evidence type="ECO:0000313" key="2">
    <source>
        <dbReference type="Proteomes" id="UP000001072"/>
    </source>
</evidence>
<protein>
    <submittedName>
        <fullName evidence="1">Uncharacterized protein</fullName>
    </submittedName>
</protein>
<dbReference type="KEGG" id="mlr:MELLADRAFT_103625"/>
<dbReference type="HOGENOM" id="CLU_061002_0_0_1"/>
<dbReference type="EMBL" id="GL883095">
    <property type="protein sequence ID" value="EGG10260.1"/>
    <property type="molecule type" value="Genomic_DNA"/>
</dbReference>
<dbReference type="GeneID" id="18922022"/>